<dbReference type="EMBL" id="JACAZI010000001">
    <property type="protein sequence ID" value="KAF7371855.1"/>
    <property type="molecule type" value="Genomic_DNA"/>
</dbReference>
<reference evidence="2" key="1">
    <citation type="submission" date="2020-05" db="EMBL/GenBank/DDBJ databases">
        <title>Mycena genomes resolve the evolution of fungal bioluminescence.</title>
        <authorList>
            <person name="Tsai I.J."/>
        </authorList>
    </citation>
    <scope>NUCLEOTIDE SEQUENCE</scope>
    <source>
        <strain evidence="2">CCC161011</strain>
    </source>
</reference>
<feature type="region of interest" description="Disordered" evidence="1">
    <location>
        <begin position="333"/>
        <end position="462"/>
    </location>
</feature>
<dbReference type="AlphaFoldDB" id="A0A8H6Z9X2"/>
<evidence type="ECO:0000313" key="3">
    <source>
        <dbReference type="Proteomes" id="UP000620124"/>
    </source>
</evidence>
<feature type="region of interest" description="Disordered" evidence="1">
    <location>
        <begin position="1"/>
        <end position="45"/>
    </location>
</feature>
<comment type="caution">
    <text evidence="2">The sequence shown here is derived from an EMBL/GenBank/DDBJ whole genome shotgun (WGS) entry which is preliminary data.</text>
</comment>
<sequence length="496" mass="54687">MSNKLKTIAAVTQPRQHHVPAKARAPLTQEERKEKTEASAQRQSEMNADVQAIIDDIFDCANTLASKYDKKLRGGAHMVHKQTEVNPYNAFKSEKVAELREAGTPMNAGNIHKTFHQEYVELFKGDKAALVARHEQNREAPPVRRATPRARVQDFPNMVHNMEMLLSGLALRVGVEGFFVVVRNNTDCNCEPFWYFTSSELRQYMPLAVRKHWDTAQVGMKLEAFALAGCDTLNLLRTAPQKAAQVKMEIRDRILQMLVEITGNPNAQVAYVNHEEDIVFKYDKWCNPSELTTSLPVLRKLLNAIKSGECKFKRLSVAELKARKDKYEEDIAAGRITGKQHNPRSDIGKKRKRTTDVEEPDDVAVPPPEKRRKAPSQPAAPKKTSQRKPLAKKSANQPAAKPRARAKLKTTAAGRENRDDDTTRAALARLKSGKAPGSRGGQAFKSRAIISSDDEDDDSAAPAAGAMVVVDVAASSTSSTSSAADPAPVVIDALAA</sequence>
<evidence type="ECO:0000256" key="1">
    <source>
        <dbReference type="SAM" id="MobiDB-lite"/>
    </source>
</evidence>
<accession>A0A8H6Z9X2</accession>
<dbReference type="Proteomes" id="UP000620124">
    <property type="component" value="Unassembled WGS sequence"/>
</dbReference>
<proteinExistence type="predicted"/>
<protein>
    <submittedName>
        <fullName evidence="2">Uncharacterized protein</fullName>
    </submittedName>
</protein>
<organism evidence="2 3">
    <name type="scientific">Mycena venus</name>
    <dbReference type="NCBI Taxonomy" id="2733690"/>
    <lineage>
        <taxon>Eukaryota</taxon>
        <taxon>Fungi</taxon>
        <taxon>Dikarya</taxon>
        <taxon>Basidiomycota</taxon>
        <taxon>Agaricomycotina</taxon>
        <taxon>Agaricomycetes</taxon>
        <taxon>Agaricomycetidae</taxon>
        <taxon>Agaricales</taxon>
        <taxon>Marasmiineae</taxon>
        <taxon>Mycenaceae</taxon>
        <taxon>Mycena</taxon>
    </lineage>
</organism>
<keyword evidence="3" id="KW-1185">Reference proteome</keyword>
<gene>
    <name evidence="2" type="ORF">MVEN_00042400</name>
</gene>
<name>A0A8H6Z9X2_9AGAR</name>
<dbReference type="OrthoDB" id="2993529at2759"/>
<evidence type="ECO:0000313" key="2">
    <source>
        <dbReference type="EMBL" id="KAF7371855.1"/>
    </source>
</evidence>